<comment type="function">
    <text evidence="3">Nucleoside triphosphate pyrophosphatase that hydrolyzes dTTP and UTP. May have a dual role in cell division arrest and in preventing the incorporation of modified nucleotides into cellular nucleic acids.</text>
</comment>
<dbReference type="CDD" id="cd00555">
    <property type="entry name" value="Maf"/>
    <property type="match status" value="1"/>
</dbReference>
<dbReference type="RefSeq" id="WP_154537685.1">
    <property type="nucleotide sequence ID" value="NZ_VUNE01000002.1"/>
</dbReference>
<dbReference type="NCBIfam" id="TIGR00172">
    <property type="entry name" value="maf"/>
    <property type="match status" value="1"/>
</dbReference>
<keyword evidence="3" id="KW-0546">Nucleotide metabolism</keyword>
<dbReference type="InterPro" id="IPR003697">
    <property type="entry name" value="Maf-like"/>
</dbReference>
<gene>
    <name evidence="4" type="primary">maf</name>
    <name evidence="4" type="ORF">FYJ71_04785</name>
</gene>
<reference evidence="4 5" key="1">
    <citation type="submission" date="2019-08" db="EMBL/GenBank/DDBJ databases">
        <title>In-depth cultivation of the pig gut microbiome towards novel bacterial diversity and tailored functional studies.</title>
        <authorList>
            <person name="Wylensek D."/>
            <person name="Hitch T.C.A."/>
            <person name="Clavel T."/>
        </authorList>
    </citation>
    <scope>NUCLEOTIDE SEQUENCE [LARGE SCALE GENOMIC DNA]</scope>
    <source>
        <strain evidence="4 5">WCA-SAB-591-4A-A</strain>
    </source>
</reference>
<name>A0A6N7X2H3_9FIRM</name>
<dbReference type="GO" id="GO:0047429">
    <property type="term" value="F:nucleoside triphosphate diphosphatase activity"/>
    <property type="evidence" value="ECO:0007669"/>
    <property type="project" value="UniProtKB-EC"/>
</dbReference>
<dbReference type="AlphaFoldDB" id="A0A6N7X2H3"/>
<dbReference type="Proteomes" id="UP000440713">
    <property type="component" value="Unassembled WGS sequence"/>
</dbReference>
<comment type="subcellular location">
    <subcellularLocation>
        <location evidence="3">Cytoplasm</location>
    </subcellularLocation>
</comment>
<evidence type="ECO:0000256" key="2">
    <source>
        <dbReference type="ARBA" id="ARBA00022801"/>
    </source>
</evidence>
<proteinExistence type="inferred from homology"/>
<feature type="active site" description="Proton acceptor" evidence="3">
    <location>
        <position position="89"/>
    </location>
</feature>
<evidence type="ECO:0000256" key="1">
    <source>
        <dbReference type="ARBA" id="ARBA00001968"/>
    </source>
</evidence>
<keyword evidence="5" id="KW-1185">Reference proteome</keyword>
<dbReference type="HAMAP" id="MF_00528">
    <property type="entry name" value="Maf"/>
    <property type="match status" value="1"/>
</dbReference>
<comment type="similarity">
    <text evidence="3">Belongs to the Maf family. YhdE subfamily.</text>
</comment>
<keyword evidence="2 3" id="KW-0378">Hydrolase</keyword>
<dbReference type="GO" id="GO:0009117">
    <property type="term" value="P:nucleotide metabolic process"/>
    <property type="evidence" value="ECO:0007669"/>
    <property type="project" value="UniProtKB-KW"/>
</dbReference>
<dbReference type="EC" id="3.6.1.9" evidence="3"/>
<dbReference type="SUPFAM" id="SSF52972">
    <property type="entry name" value="ITPase-like"/>
    <property type="match status" value="1"/>
</dbReference>
<protein>
    <recommendedName>
        <fullName evidence="3">dTTP/UTP pyrophosphatase</fullName>
        <shortName evidence="3">dTTPase/UTPase</shortName>
        <ecNumber evidence="3">3.6.1.9</ecNumber>
    </recommendedName>
    <alternativeName>
        <fullName evidence="3">Nucleoside triphosphate pyrophosphatase</fullName>
    </alternativeName>
    <alternativeName>
        <fullName evidence="3">Nucleotide pyrophosphatase</fullName>
        <shortName evidence="3">Nucleotide PPase</shortName>
    </alternativeName>
</protein>
<dbReference type="Gene3D" id="3.90.950.10">
    <property type="match status" value="1"/>
</dbReference>
<sequence>MRLILASNSPRRKDLMKQAGLDFSVKTSKNINEKLIEDELLKNISEKKPYEQAHDLTRELSFEKANATLAELSYDNDFDCEDIIVIGSDTVVVCEEKILGKPISRQDAYDTLVYLCGKKHRVYTSFCLLSKYKERIITSYTEVEFYKYDDKTNEIIKKYVESGSPLDKAGSYGIQDYGSLLVKEIKGDYYTVVGFPISLVYRELENYNSEI</sequence>
<keyword evidence="3" id="KW-0963">Cytoplasm</keyword>
<dbReference type="InterPro" id="IPR029001">
    <property type="entry name" value="ITPase-like_fam"/>
</dbReference>
<evidence type="ECO:0000313" key="5">
    <source>
        <dbReference type="Proteomes" id="UP000440713"/>
    </source>
</evidence>
<dbReference type="Pfam" id="PF02545">
    <property type="entry name" value="Maf"/>
    <property type="match status" value="1"/>
</dbReference>
<comment type="catalytic activity">
    <reaction evidence="3">
        <text>UTP + H2O = UMP + diphosphate + H(+)</text>
        <dbReference type="Rhea" id="RHEA:29395"/>
        <dbReference type="ChEBI" id="CHEBI:15377"/>
        <dbReference type="ChEBI" id="CHEBI:15378"/>
        <dbReference type="ChEBI" id="CHEBI:33019"/>
        <dbReference type="ChEBI" id="CHEBI:46398"/>
        <dbReference type="ChEBI" id="CHEBI:57865"/>
        <dbReference type="EC" id="3.6.1.9"/>
    </reaction>
</comment>
<evidence type="ECO:0000313" key="4">
    <source>
        <dbReference type="EMBL" id="MST62291.1"/>
    </source>
</evidence>
<organism evidence="4 5">
    <name type="scientific">Peptostreptococcus porci</name>
    <dbReference type="NCBI Taxonomy" id="2652282"/>
    <lineage>
        <taxon>Bacteria</taxon>
        <taxon>Bacillati</taxon>
        <taxon>Bacillota</taxon>
        <taxon>Clostridia</taxon>
        <taxon>Peptostreptococcales</taxon>
        <taxon>Peptostreptococcaceae</taxon>
        <taxon>Peptostreptococcus</taxon>
    </lineage>
</organism>
<comment type="caution">
    <text evidence="3">Lacks conserved residue(s) required for the propagation of feature annotation.</text>
</comment>
<dbReference type="PANTHER" id="PTHR43213">
    <property type="entry name" value="BIFUNCTIONAL DTTP/UTP PYROPHOSPHATASE/METHYLTRANSFERASE PROTEIN-RELATED"/>
    <property type="match status" value="1"/>
</dbReference>
<accession>A0A6N7X2H3</accession>
<dbReference type="GO" id="GO:0005737">
    <property type="term" value="C:cytoplasm"/>
    <property type="evidence" value="ECO:0007669"/>
    <property type="project" value="UniProtKB-SubCell"/>
</dbReference>
<comment type="cofactor">
    <cofactor evidence="1 3">
        <name>a divalent metal cation</name>
        <dbReference type="ChEBI" id="CHEBI:60240"/>
    </cofactor>
</comment>
<feature type="site" description="Important for substrate specificity" evidence="3">
    <location>
        <position position="175"/>
    </location>
</feature>
<comment type="catalytic activity">
    <reaction evidence="3">
        <text>dTTP + H2O = dTMP + diphosphate + H(+)</text>
        <dbReference type="Rhea" id="RHEA:28534"/>
        <dbReference type="ChEBI" id="CHEBI:15377"/>
        <dbReference type="ChEBI" id="CHEBI:15378"/>
        <dbReference type="ChEBI" id="CHEBI:33019"/>
        <dbReference type="ChEBI" id="CHEBI:37568"/>
        <dbReference type="ChEBI" id="CHEBI:63528"/>
        <dbReference type="EC" id="3.6.1.9"/>
    </reaction>
</comment>
<comment type="caution">
    <text evidence="4">The sequence shown here is derived from an EMBL/GenBank/DDBJ whole genome shotgun (WGS) entry which is preliminary data.</text>
</comment>
<evidence type="ECO:0000256" key="3">
    <source>
        <dbReference type="HAMAP-Rule" id="MF_00528"/>
    </source>
</evidence>
<feature type="site" description="Important for substrate specificity" evidence="3">
    <location>
        <position position="11"/>
    </location>
</feature>
<dbReference type="EMBL" id="VUNE01000002">
    <property type="protein sequence ID" value="MST62291.1"/>
    <property type="molecule type" value="Genomic_DNA"/>
</dbReference>
<dbReference type="PANTHER" id="PTHR43213:SF5">
    <property type="entry name" value="BIFUNCTIONAL DTTP_UTP PYROPHOSPHATASE_METHYLTRANSFERASE PROTEIN-RELATED"/>
    <property type="match status" value="1"/>
</dbReference>
<feature type="site" description="Important for substrate specificity" evidence="3">
    <location>
        <position position="90"/>
    </location>
</feature>
<dbReference type="PIRSF" id="PIRSF006305">
    <property type="entry name" value="Maf"/>
    <property type="match status" value="1"/>
</dbReference>